<organism evidence="3 4">
    <name type="scientific">Sinorhizobium psoraleae</name>
    <dbReference type="NCBI Taxonomy" id="520838"/>
    <lineage>
        <taxon>Bacteria</taxon>
        <taxon>Pseudomonadati</taxon>
        <taxon>Pseudomonadota</taxon>
        <taxon>Alphaproteobacteria</taxon>
        <taxon>Hyphomicrobiales</taxon>
        <taxon>Rhizobiaceae</taxon>
        <taxon>Sinorhizobium/Ensifer group</taxon>
        <taxon>Sinorhizobium</taxon>
    </lineage>
</organism>
<reference evidence="3" key="1">
    <citation type="submission" date="2022-10" db="EMBL/GenBank/DDBJ databases">
        <title>Whole genome sequencing of three plant growth promoting bacteria isolated from Vachellia tortilis subsp. raddiana in Morocco.</title>
        <authorList>
            <person name="Hnini M."/>
            <person name="Zouagui R."/>
            <person name="Zouagui H."/>
            <person name="Chemao Elfihri M.-W."/>
            <person name="Ibrahimi A."/>
            <person name="Sbabou L."/>
            <person name="Aurag J."/>
        </authorList>
    </citation>
    <scope>NUCLEOTIDE SEQUENCE</scope>
    <source>
        <strain evidence="3">LMR678</strain>
    </source>
</reference>
<protein>
    <submittedName>
        <fullName evidence="3">Uncharacterized protein</fullName>
    </submittedName>
</protein>
<proteinExistence type="predicted"/>
<evidence type="ECO:0000313" key="3">
    <source>
        <dbReference type="EMBL" id="MCZ4088765.1"/>
    </source>
</evidence>
<accession>A0ABT4K9Y1</accession>
<evidence type="ECO:0000256" key="1">
    <source>
        <dbReference type="SAM" id="Coils"/>
    </source>
</evidence>
<comment type="caution">
    <text evidence="3">The sequence shown here is derived from an EMBL/GenBank/DDBJ whole genome shotgun (WGS) entry which is preliminary data.</text>
</comment>
<name>A0ABT4K9Y1_9HYPH</name>
<feature type="compositionally biased region" description="Basic and acidic residues" evidence="2">
    <location>
        <begin position="195"/>
        <end position="206"/>
    </location>
</feature>
<keyword evidence="1" id="KW-0175">Coiled coil</keyword>
<gene>
    <name evidence="3" type="ORF">O3W52_01210</name>
</gene>
<sequence length="206" mass="22874">MHAITGAPGSPGRWQREMYESGAAALLDWLHRNIILLSTDAIHSAPPPRLSVTIEARRILPAPGFRRFRRYSIPILPFLSINSRNEEFRGGGIVEASASDRELIAVMRQYFAVKAELESLKEQLEAARRAAGEAIGVFYDPRQNAAHAADLQRAHRLRGEMASLMQRAEAWGRAASAADRHDGSGAEADPEEWQEFERRADSLFGA</sequence>
<dbReference type="RefSeq" id="WP_269274789.1">
    <property type="nucleotide sequence ID" value="NZ_JAPVOI010000002.1"/>
</dbReference>
<feature type="region of interest" description="Disordered" evidence="2">
    <location>
        <begin position="174"/>
        <end position="206"/>
    </location>
</feature>
<dbReference type="EMBL" id="JAPVOI010000002">
    <property type="protein sequence ID" value="MCZ4088765.1"/>
    <property type="molecule type" value="Genomic_DNA"/>
</dbReference>
<feature type="coiled-coil region" evidence="1">
    <location>
        <begin position="107"/>
        <end position="137"/>
    </location>
</feature>
<evidence type="ECO:0000313" key="4">
    <source>
        <dbReference type="Proteomes" id="UP001079430"/>
    </source>
</evidence>
<dbReference type="Proteomes" id="UP001079430">
    <property type="component" value="Unassembled WGS sequence"/>
</dbReference>
<evidence type="ECO:0000256" key="2">
    <source>
        <dbReference type="SAM" id="MobiDB-lite"/>
    </source>
</evidence>
<keyword evidence="4" id="KW-1185">Reference proteome</keyword>